<reference evidence="1" key="1">
    <citation type="submission" date="2015-05" db="UniProtKB">
        <authorList>
            <consortium name="EnsemblMetazoa"/>
        </authorList>
    </citation>
    <scope>IDENTIFICATION</scope>
</reference>
<dbReference type="FunCoup" id="T1HPE1">
    <property type="interactions" value="23"/>
</dbReference>
<dbReference type="InterPro" id="IPR039735">
    <property type="entry name" value="CHIC1/2"/>
</dbReference>
<keyword evidence="2" id="KW-1185">Reference proteome</keyword>
<sequence>MADFDAIYEEEEEADENVDENIVSLVADPVVVRGTGNMTVFGLSNRFDLEFPNGLVSRVAPEEYKATVSRVNNVLKKTIPVNVKWLFC</sequence>
<dbReference type="EnsemblMetazoa" id="RPRC005915-RA">
    <property type="protein sequence ID" value="RPRC005915-PA"/>
    <property type="gene ID" value="RPRC005915"/>
</dbReference>
<name>T1HPE1_RHOPR</name>
<dbReference type="PANTHER" id="PTHR13005">
    <property type="entry name" value="CYSTEINE-RICH HYDROPHOBIC DOMAIN PROTEIN BRAIN X-LINKED PROTEIN"/>
    <property type="match status" value="1"/>
</dbReference>
<dbReference type="Proteomes" id="UP000015103">
    <property type="component" value="Unassembled WGS sequence"/>
</dbReference>
<organism evidence="1 2">
    <name type="scientific">Rhodnius prolixus</name>
    <name type="common">Triatomid bug</name>
    <dbReference type="NCBI Taxonomy" id="13249"/>
    <lineage>
        <taxon>Eukaryota</taxon>
        <taxon>Metazoa</taxon>
        <taxon>Ecdysozoa</taxon>
        <taxon>Arthropoda</taxon>
        <taxon>Hexapoda</taxon>
        <taxon>Insecta</taxon>
        <taxon>Pterygota</taxon>
        <taxon>Neoptera</taxon>
        <taxon>Paraneoptera</taxon>
        <taxon>Hemiptera</taxon>
        <taxon>Heteroptera</taxon>
        <taxon>Panheteroptera</taxon>
        <taxon>Cimicomorpha</taxon>
        <taxon>Reduviidae</taxon>
        <taxon>Triatominae</taxon>
        <taxon>Rhodnius</taxon>
    </lineage>
</organism>
<dbReference type="PANTHER" id="PTHR13005:SF4">
    <property type="entry name" value="CYSTEINE-RICH HYDROPHOBIC PROTEIN"/>
    <property type="match status" value="1"/>
</dbReference>
<dbReference type="HOGENOM" id="CLU_100628_1_1_1"/>
<accession>T1HPE1</accession>
<dbReference type="VEuPathDB" id="VectorBase:RPRC005915"/>
<dbReference type="eggNOG" id="KOG4101">
    <property type="taxonomic scope" value="Eukaryota"/>
</dbReference>
<protein>
    <submittedName>
        <fullName evidence="1">Uncharacterized protein</fullName>
    </submittedName>
</protein>
<dbReference type="AlphaFoldDB" id="T1HPE1"/>
<dbReference type="InParanoid" id="T1HPE1"/>
<dbReference type="OMA" id="AIYPEET"/>
<evidence type="ECO:0000313" key="2">
    <source>
        <dbReference type="Proteomes" id="UP000015103"/>
    </source>
</evidence>
<evidence type="ECO:0000313" key="1">
    <source>
        <dbReference type="EnsemblMetazoa" id="RPRC005915-PA"/>
    </source>
</evidence>
<dbReference type="EMBL" id="ACPB03017123">
    <property type="status" value="NOT_ANNOTATED_CDS"/>
    <property type="molecule type" value="Genomic_DNA"/>
</dbReference>
<proteinExistence type="predicted"/>